<dbReference type="EMBL" id="LOHZ01000008">
    <property type="protein sequence ID" value="KYO70443.1"/>
    <property type="molecule type" value="Genomic_DNA"/>
</dbReference>
<dbReference type="InterPro" id="IPR002559">
    <property type="entry name" value="Transposase_11"/>
</dbReference>
<comment type="caution">
    <text evidence="2">The sequence shown here is derived from an EMBL/GenBank/DDBJ whole genome shotgun (WGS) entry which is preliminary data.</text>
</comment>
<organism evidence="2 3">
    <name type="scientific">Thermovenabulum gondwanense</name>
    <dbReference type="NCBI Taxonomy" id="520767"/>
    <lineage>
        <taxon>Bacteria</taxon>
        <taxon>Bacillati</taxon>
        <taxon>Bacillota</taxon>
        <taxon>Clostridia</taxon>
        <taxon>Thermosediminibacterales</taxon>
        <taxon>Thermosediminibacteraceae</taxon>
        <taxon>Thermovenabulum</taxon>
    </lineage>
</organism>
<name>A0A162N4W0_9FIRM</name>
<protein>
    <recommendedName>
        <fullName evidence="1">Transposase IS4-like domain-containing protein</fullName>
    </recommendedName>
</protein>
<evidence type="ECO:0000313" key="3">
    <source>
        <dbReference type="Proteomes" id="UP000075737"/>
    </source>
</evidence>
<sequence length="508" mass="58929">MLIKCSSHVEFKQFLQKQVPLLWTVDSKRLLSFSRSLTKVWFLNLDPAIYLLSQRFSSIGRPVKYDPVCILRSLVLMLDLGYHSVTEWVCAIRSDDILAVLSGFEPHNTPGVGTFYDFFDRLWLEDRRTRIERRFMLRSPVKKPKKKLKAGEKQPVKHPGVVGKLCKRFMDGRIPFPLRAERLIQEIFARCFVDVSVHMGLIPDPLNLVLSGDGSSLRTGSSPYGVKVCDCRKKGIFNCDCKRRFSDPEASWGWDSYRNEYYYGYSPYVLTAVSSVGELPMYIRLVQACRHDSVTGVISLAEFKELYRYLKVNKFIADSAHDAYPFYELCEFWGIEPFIDLNSKGKGNFKNLPSVSVNEYGVPICPKGYSMCFCGFNKSRSRLKWRCPLKAGSKRLRKNISCDCPCSDSPYGRTVYTKPQDDLRIFTKTPRNSKAWRKIYAMRSSSERSFKRIKNDYEIERSRVRSRKNWYLFIHFAAMNCHLDAWVAKAEKEHFDILNEILRKDLAA</sequence>
<dbReference type="GO" id="GO:0003677">
    <property type="term" value="F:DNA binding"/>
    <property type="evidence" value="ECO:0007669"/>
    <property type="project" value="InterPro"/>
</dbReference>
<dbReference type="GO" id="GO:0004803">
    <property type="term" value="F:transposase activity"/>
    <property type="evidence" value="ECO:0007669"/>
    <property type="project" value="InterPro"/>
</dbReference>
<accession>A0A162N4W0</accession>
<proteinExistence type="predicted"/>
<feature type="domain" description="Transposase IS4-like" evidence="1">
    <location>
        <begin position="213"/>
        <end position="479"/>
    </location>
</feature>
<keyword evidence="3" id="KW-1185">Reference proteome</keyword>
<dbReference type="Proteomes" id="UP000075737">
    <property type="component" value="Unassembled WGS sequence"/>
</dbReference>
<gene>
    <name evidence="2" type="ORF">ATZ99_00070</name>
</gene>
<dbReference type="GO" id="GO:0006313">
    <property type="term" value="P:DNA transposition"/>
    <property type="evidence" value="ECO:0007669"/>
    <property type="project" value="InterPro"/>
</dbReference>
<reference evidence="2 3" key="1">
    <citation type="submission" date="2015-12" db="EMBL/GenBank/DDBJ databases">
        <title>Draft genome of Thermovenabulum gondwanense isolated from a red thermophilic microbial mat colonisisng an outflow channel of a bore well.</title>
        <authorList>
            <person name="Patel B.K."/>
        </authorList>
    </citation>
    <scope>NUCLEOTIDE SEQUENCE [LARGE SCALE GENOMIC DNA]</scope>
    <source>
        <strain evidence="2 3">R270</strain>
    </source>
</reference>
<evidence type="ECO:0000313" key="2">
    <source>
        <dbReference type="EMBL" id="KYO70443.1"/>
    </source>
</evidence>
<dbReference type="OrthoDB" id="1727069at2"/>
<dbReference type="AlphaFoldDB" id="A0A162N4W0"/>
<dbReference type="Pfam" id="PF01609">
    <property type="entry name" value="DDE_Tnp_1"/>
    <property type="match status" value="1"/>
</dbReference>
<evidence type="ECO:0000259" key="1">
    <source>
        <dbReference type="Pfam" id="PF01609"/>
    </source>
</evidence>
<dbReference type="RefSeq" id="WP_068747221.1">
    <property type="nucleotide sequence ID" value="NZ_LOHZ01000008.1"/>
</dbReference>